<dbReference type="InterPro" id="IPR004087">
    <property type="entry name" value="KH_dom"/>
</dbReference>
<feature type="domain" description="K Homology" evidence="4">
    <location>
        <begin position="81"/>
        <end position="182"/>
    </location>
</feature>
<dbReference type="Pfam" id="PF22675">
    <property type="entry name" value="KH-I_KHDC4-BBP"/>
    <property type="match status" value="1"/>
</dbReference>
<organism evidence="6 7">
    <name type="scientific">Helobdella robusta</name>
    <name type="common">Californian leech</name>
    <dbReference type="NCBI Taxonomy" id="6412"/>
    <lineage>
        <taxon>Eukaryota</taxon>
        <taxon>Metazoa</taxon>
        <taxon>Spiralia</taxon>
        <taxon>Lophotrochozoa</taxon>
        <taxon>Annelida</taxon>
        <taxon>Clitellata</taxon>
        <taxon>Hirudinea</taxon>
        <taxon>Rhynchobdellida</taxon>
        <taxon>Glossiphoniidae</taxon>
        <taxon>Helobdella</taxon>
    </lineage>
</organism>
<reference evidence="7" key="1">
    <citation type="submission" date="2012-12" db="EMBL/GenBank/DDBJ databases">
        <authorList>
            <person name="Hellsten U."/>
            <person name="Grimwood J."/>
            <person name="Chapman J.A."/>
            <person name="Shapiro H."/>
            <person name="Aerts A."/>
            <person name="Otillar R.P."/>
            <person name="Terry A.Y."/>
            <person name="Boore J.L."/>
            <person name="Simakov O."/>
            <person name="Marletaz F."/>
            <person name="Cho S.-J."/>
            <person name="Edsinger-Gonzales E."/>
            <person name="Havlak P."/>
            <person name="Kuo D.-H."/>
            <person name="Larsson T."/>
            <person name="Lv J."/>
            <person name="Arendt D."/>
            <person name="Savage R."/>
            <person name="Osoegawa K."/>
            <person name="de Jong P."/>
            <person name="Lindberg D.R."/>
            <person name="Seaver E.C."/>
            <person name="Weisblat D.A."/>
            <person name="Putnam N.H."/>
            <person name="Grigoriev I.V."/>
            <person name="Rokhsar D.S."/>
        </authorList>
    </citation>
    <scope>NUCLEOTIDE SEQUENCE</scope>
</reference>
<feature type="compositionally biased region" description="Polar residues" evidence="3">
    <location>
        <begin position="321"/>
        <end position="350"/>
    </location>
</feature>
<dbReference type="InterPro" id="IPR036612">
    <property type="entry name" value="KH_dom_type_1_sf"/>
</dbReference>
<dbReference type="STRING" id="6412.T1EEH9"/>
<dbReference type="SMART" id="SM00322">
    <property type="entry name" value="KH"/>
    <property type="match status" value="1"/>
</dbReference>
<evidence type="ECO:0000256" key="2">
    <source>
        <dbReference type="PROSITE-ProRule" id="PRU00117"/>
    </source>
</evidence>
<dbReference type="HOGENOM" id="CLU_034976_0_0_1"/>
<dbReference type="RefSeq" id="XP_009029343.1">
    <property type="nucleotide sequence ID" value="XM_009031095.1"/>
</dbReference>
<reference evidence="5 7" key="2">
    <citation type="journal article" date="2013" name="Nature">
        <title>Insights into bilaterian evolution from three spiralian genomes.</title>
        <authorList>
            <person name="Simakov O."/>
            <person name="Marletaz F."/>
            <person name="Cho S.J."/>
            <person name="Edsinger-Gonzales E."/>
            <person name="Havlak P."/>
            <person name="Hellsten U."/>
            <person name="Kuo D.H."/>
            <person name="Larsson T."/>
            <person name="Lv J."/>
            <person name="Arendt D."/>
            <person name="Savage R."/>
            <person name="Osoegawa K."/>
            <person name="de Jong P."/>
            <person name="Grimwood J."/>
            <person name="Chapman J.A."/>
            <person name="Shapiro H."/>
            <person name="Aerts A."/>
            <person name="Otillar R.P."/>
            <person name="Terry A.Y."/>
            <person name="Boore J.L."/>
            <person name="Grigoriev I.V."/>
            <person name="Lindberg D.R."/>
            <person name="Seaver E.C."/>
            <person name="Weisblat D.A."/>
            <person name="Putnam N.H."/>
            <person name="Rokhsar D.S."/>
        </authorList>
    </citation>
    <scope>NUCLEOTIDE SEQUENCE</scope>
</reference>
<proteinExistence type="predicted"/>
<name>T1EEH9_HELRO</name>
<dbReference type="Proteomes" id="UP000015101">
    <property type="component" value="Unassembled WGS sequence"/>
</dbReference>
<dbReference type="InterPro" id="IPR055256">
    <property type="entry name" value="KH_1_KHDC4/BBP-like"/>
</dbReference>
<dbReference type="EMBL" id="AMQM01001998">
    <property type="status" value="NOT_ANNOTATED_CDS"/>
    <property type="molecule type" value="Genomic_DNA"/>
</dbReference>
<keyword evidence="1 2" id="KW-0694">RNA-binding</keyword>
<dbReference type="AlphaFoldDB" id="T1EEH9"/>
<feature type="compositionally biased region" description="Low complexity" evidence="3">
    <location>
        <begin position="298"/>
        <end position="313"/>
    </location>
</feature>
<feature type="compositionally biased region" description="Polar residues" evidence="3">
    <location>
        <begin position="285"/>
        <end position="296"/>
    </location>
</feature>
<dbReference type="PROSITE" id="PS50084">
    <property type="entry name" value="KH_TYPE_1"/>
    <property type="match status" value="1"/>
</dbReference>
<evidence type="ECO:0000259" key="4">
    <source>
        <dbReference type="SMART" id="SM00322"/>
    </source>
</evidence>
<dbReference type="InParanoid" id="T1EEH9"/>
<dbReference type="OMA" id="SYREQPY"/>
<dbReference type="FunFam" id="3.30.1370.10:FF:000105">
    <property type="entry name" value="Protein CBG12765"/>
    <property type="match status" value="1"/>
</dbReference>
<dbReference type="Gene3D" id="3.30.1370.10">
    <property type="entry name" value="K Homology domain, type 1"/>
    <property type="match status" value="1"/>
</dbReference>
<dbReference type="PANTHER" id="PTHR11208">
    <property type="entry name" value="RNA-BINDING PROTEIN RELATED"/>
    <property type="match status" value="1"/>
</dbReference>
<feature type="region of interest" description="Disordered" evidence="3">
    <location>
        <begin position="208"/>
        <end position="379"/>
    </location>
</feature>
<dbReference type="EnsemblMetazoa" id="HelroT108276">
    <property type="protein sequence ID" value="HelroP108276"/>
    <property type="gene ID" value="HelroG108276"/>
</dbReference>
<dbReference type="OrthoDB" id="6777263at2759"/>
<dbReference type="GO" id="GO:0048024">
    <property type="term" value="P:regulation of mRNA splicing, via spliceosome"/>
    <property type="evidence" value="ECO:0000318"/>
    <property type="project" value="GO_Central"/>
</dbReference>
<dbReference type="KEGG" id="hro:HELRODRAFT_108276"/>
<gene>
    <name evidence="6" type="primary">20194981</name>
    <name evidence="5" type="ORF">HELRODRAFT_108276</name>
</gene>
<dbReference type="GO" id="GO:0003729">
    <property type="term" value="F:mRNA binding"/>
    <property type="evidence" value="ECO:0000318"/>
    <property type="project" value="GO_Central"/>
</dbReference>
<dbReference type="InterPro" id="IPR045071">
    <property type="entry name" value="BBP-like"/>
</dbReference>
<accession>T1EEH9</accession>
<protein>
    <recommendedName>
        <fullName evidence="4">K Homology domain-containing protein</fullName>
    </recommendedName>
</protein>
<evidence type="ECO:0000313" key="7">
    <source>
        <dbReference type="Proteomes" id="UP000015101"/>
    </source>
</evidence>
<evidence type="ECO:0000256" key="3">
    <source>
        <dbReference type="SAM" id="MobiDB-lite"/>
    </source>
</evidence>
<keyword evidence="7" id="KW-1185">Reference proteome</keyword>
<feature type="region of interest" description="Disordered" evidence="3">
    <location>
        <begin position="1"/>
        <end position="22"/>
    </location>
</feature>
<evidence type="ECO:0000256" key="1">
    <source>
        <dbReference type="ARBA" id="ARBA00022884"/>
    </source>
</evidence>
<evidence type="ECO:0000313" key="6">
    <source>
        <dbReference type="EnsemblMetazoa" id="HelroP108276"/>
    </source>
</evidence>
<feature type="compositionally biased region" description="Low complexity" evidence="3">
    <location>
        <begin position="268"/>
        <end position="277"/>
    </location>
</feature>
<dbReference type="SUPFAM" id="SSF54791">
    <property type="entry name" value="Eukaryotic type KH-domain (KH-domain type I)"/>
    <property type="match status" value="1"/>
</dbReference>
<evidence type="ECO:0000313" key="5">
    <source>
        <dbReference type="EMBL" id="ESN93089.1"/>
    </source>
</evidence>
<dbReference type="EMBL" id="KB097639">
    <property type="protein sequence ID" value="ESN93089.1"/>
    <property type="molecule type" value="Genomic_DNA"/>
</dbReference>
<dbReference type="PANTHER" id="PTHR11208:SF125">
    <property type="entry name" value="KH DOMAIN-CONTAINING RNA-BINDING PROTEIN QKI"/>
    <property type="match status" value="1"/>
</dbReference>
<dbReference type="GeneID" id="20194981"/>
<dbReference type="CTD" id="20194981"/>
<dbReference type="eggNOG" id="KOG1588">
    <property type="taxonomic scope" value="Eukaryota"/>
</dbReference>
<dbReference type="GO" id="GO:0005634">
    <property type="term" value="C:nucleus"/>
    <property type="evidence" value="ECO:0000318"/>
    <property type="project" value="GO_Central"/>
</dbReference>
<sequence length="379" mass="41535">MEPAEFGNCSSKETSEPGGGSCGGGCGTSMFSNMDALFEERSRLNADEFPLLTQVVDRELELIRTGQEDGHFIDLLSKKPTRVALKFKLPVKENPQVSYVGRIVGQSGKTVKHLHKLTGCKISVYGEGSIRDKAKEEELRQQGGKYSHLNFDLHVVIETWGPTVTAYQRITHAMTLLSALISPSYLEGSDPVGFLSLYNQSLGYSTPHQAIMSPPPPSPQMKSSMRGASGMRNMGMQRGSSRPPLPPQRPSQQMASSMAAPRPLPSPRRGGAFNRGRGNIRGGASVTNVQNMQAWPTYNDQSYGNDSYSSNNYADGGNAENGYTQENYDSNNYSEGSFNYGSDTDNSYAQENPPWNKGYQQGPVRRSKPITSGYRAKPY</sequence>
<reference evidence="6" key="3">
    <citation type="submission" date="2015-06" db="UniProtKB">
        <authorList>
            <consortium name="EnsemblMetazoa"/>
        </authorList>
    </citation>
    <scope>IDENTIFICATION</scope>
</reference>